<name>W2V167_9RICK</name>
<reference evidence="6 7" key="1">
    <citation type="journal article" date="2013" name="PLoS ONE">
        <title>Bacterial endosymbiosis in a chordate host: long-term co-evolution and conservation of secondary metabolism.</title>
        <authorList>
            <person name="Kwan J.C."/>
            <person name="Schmidt E.W."/>
        </authorList>
    </citation>
    <scope>NUCLEOTIDE SEQUENCE [LARGE SCALE GENOMIC DNA]</scope>
    <source>
        <strain evidence="7">L6</strain>
    </source>
</reference>
<organism evidence="6 7">
    <name type="scientific">Candidatus Xenolissoclinum pacificiensis L6</name>
    <dbReference type="NCBI Taxonomy" id="1401685"/>
    <lineage>
        <taxon>Bacteria</taxon>
        <taxon>Pseudomonadati</taxon>
        <taxon>Pseudomonadota</taxon>
        <taxon>Alphaproteobacteria</taxon>
        <taxon>Rickettsiales</taxon>
        <taxon>Anaplasmataceae</taxon>
        <taxon>Candidatus Xenolissoclinum</taxon>
    </lineage>
</organism>
<dbReference type="InterPro" id="IPR014719">
    <property type="entry name" value="Ribosomal_bL12_C/ClpS-like"/>
</dbReference>
<dbReference type="Gene3D" id="3.30.1390.10">
    <property type="match status" value="1"/>
</dbReference>
<protein>
    <recommendedName>
        <fullName evidence="4">50S ribosomal protein L7/L12</fullName>
    </recommendedName>
</protein>
<dbReference type="EMBL" id="AXCJ01000008">
    <property type="protein sequence ID" value="ETO91183.1"/>
    <property type="molecule type" value="Genomic_DNA"/>
</dbReference>
<evidence type="ECO:0000256" key="2">
    <source>
        <dbReference type="ARBA" id="ARBA00022980"/>
    </source>
</evidence>
<dbReference type="InterPro" id="IPR008932">
    <property type="entry name" value="Ribosomal_bL12_oligo"/>
</dbReference>
<dbReference type="GO" id="GO:0005840">
    <property type="term" value="C:ribosome"/>
    <property type="evidence" value="ECO:0007669"/>
    <property type="project" value="UniProtKB-KW"/>
</dbReference>
<keyword evidence="3" id="KW-0687">Ribonucleoprotein</keyword>
<evidence type="ECO:0000256" key="4">
    <source>
        <dbReference type="ARBA" id="ARBA00035412"/>
    </source>
</evidence>
<dbReference type="GO" id="GO:0006412">
    <property type="term" value="P:translation"/>
    <property type="evidence" value="ECO:0007669"/>
    <property type="project" value="InterPro"/>
</dbReference>
<comment type="similarity">
    <text evidence="1">Belongs to the bacterial ribosomal protein bL12 family.</text>
</comment>
<dbReference type="GO" id="GO:1990904">
    <property type="term" value="C:ribonucleoprotein complex"/>
    <property type="evidence" value="ECO:0007669"/>
    <property type="project" value="UniProtKB-KW"/>
</dbReference>
<evidence type="ECO:0000313" key="6">
    <source>
        <dbReference type="EMBL" id="ETO91183.1"/>
    </source>
</evidence>
<dbReference type="SUPFAM" id="SSF48300">
    <property type="entry name" value="Ribosomal protein L7/12, oligomerisation (N-terminal) domain"/>
    <property type="match status" value="1"/>
</dbReference>
<dbReference type="Gene3D" id="1.20.5.710">
    <property type="entry name" value="Single helix bin"/>
    <property type="match status" value="1"/>
</dbReference>
<evidence type="ECO:0000256" key="1">
    <source>
        <dbReference type="ARBA" id="ARBA00007197"/>
    </source>
</evidence>
<dbReference type="STRING" id="1401685.P857_672"/>
<gene>
    <name evidence="6" type="ORF">P857_672</name>
</gene>
<evidence type="ECO:0000259" key="5">
    <source>
        <dbReference type="Pfam" id="PF16320"/>
    </source>
</evidence>
<dbReference type="GO" id="GO:0003735">
    <property type="term" value="F:structural constituent of ribosome"/>
    <property type="evidence" value="ECO:0007669"/>
    <property type="project" value="InterPro"/>
</dbReference>
<proteinExistence type="inferred from homology"/>
<dbReference type="PATRIC" id="fig|1401685.3.peg.808"/>
<accession>W2V167</accession>
<keyword evidence="2" id="KW-0689">Ribosomal protein</keyword>
<dbReference type="InterPro" id="IPR036235">
    <property type="entry name" value="Ribosomal_bL12_oligo_N_sf"/>
</dbReference>
<evidence type="ECO:0000256" key="3">
    <source>
        <dbReference type="ARBA" id="ARBA00023274"/>
    </source>
</evidence>
<dbReference type="Proteomes" id="UP000018951">
    <property type="component" value="Unassembled WGS sequence"/>
</dbReference>
<sequence>MVMSNVIDDLMKQILELRVSEVAELSDRLAKELGISDMQAVMPVASQQNESGAEGTKDVKVADNPDREVMILIKVPEDQSKLKRVQAIKRIKEVRDANGVHTTLKDSKDMLEGLVKSPGEKVQIIDKPCNIKRAEEIKVSLVEFGLECEFED</sequence>
<evidence type="ECO:0000313" key="7">
    <source>
        <dbReference type="Proteomes" id="UP000018951"/>
    </source>
</evidence>
<dbReference type="AlphaFoldDB" id="W2V167"/>
<feature type="domain" description="Large ribosomal subunit protein bL12 oligomerization" evidence="5">
    <location>
        <begin position="7"/>
        <end position="47"/>
    </location>
</feature>
<comment type="caution">
    <text evidence="6">The sequence shown here is derived from an EMBL/GenBank/DDBJ whole genome shotgun (WGS) entry which is preliminary data.</text>
</comment>
<keyword evidence="7" id="KW-1185">Reference proteome</keyword>
<dbReference type="Pfam" id="PF16320">
    <property type="entry name" value="Ribosomal_L12_N"/>
    <property type="match status" value="1"/>
</dbReference>